<dbReference type="KEGG" id="dho:Dia5BBH33_06330"/>
<protein>
    <submittedName>
        <fullName evidence="3">Uncharacterized protein</fullName>
    </submittedName>
</protein>
<accession>A0A8D5A0E1</accession>
<keyword evidence="2" id="KW-0732">Signal</keyword>
<feature type="chain" id="PRO_5034345665" evidence="2">
    <location>
        <begin position="22"/>
        <end position="390"/>
    </location>
</feature>
<sequence length="390" mass="41118">MKKTAVLAAGIALILSGTALAAEPVTLSDRIDRVDEVIYGSVQTGSLIGRLDNADNVIYGNGNTTASGLDDRIANLYTDVVKGSTDTAPSMSTRINAMEYYLTDEIKKGSLEKRVGELETKVYGQERKGALDQRIADLEKAVYGDQHVEMRDVDLPANTVFKISLNDDVNSKVNKVGDPVTFTVQEDVKVGDVLVLPRGSQGSGQVTKVTRPKSFGRSGSLDISFDQVFSIDDEEIPTVLGPEAKDKLKMEAAAVGASAIGALALGPIGLVGGFFVKGKDVDLPAGTELYIQTQETVTTKGLVLTNGAPSETLRKHVSSTAVAGEKTESTKTAETSAAAASAETSAVKETEKTAQETVQNTNSNTRETAEKAATSAKDEPSASVVIVRND</sequence>
<evidence type="ECO:0000313" key="3">
    <source>
        <dbReference type="EMBL" id="BBK24698.1"/>
    </source>
</evidence>
<organism evidence="3 4">
    <name type="scientific">Dialister hominis</name>
    <dbReference type="NCBI Taxonomy" id="2582419"/>
    <lineage>
        <taxon>Bacteria</taxon>
        <taxon>Bacillati</taxon>
        <taxon>Bacillota</taxon>
        <taxon>Negativicutes</taxon>
        <taxon>Veillonellales</taxon>
        <taxon>Veillonellaceae</taxon>
        <taxon>Dialister</taxon>
    </lineage>
</organism>
<evidence type="ECO:0000256" key="1">
    <source>
        <dbReference type="SAM" id="MobiDB-lite"/>
    </source>
</evidence>
<dbReference type="Proteomes" id="UP000320585">
    <property type="component" value="Chromosome"/>
</dbReference>
<gene>
    <name evidence="3" type="ORF">Dia5BBH33_06330</name>
</gene>
<reference evidence="4" key="1">
    <citation type="submission" date="2019-05" db="EMBL/GenBank/DDBJ databases">
        <title>Complete genome sequencing of Dialister sp. strain 5BBH33.</title>
        <authorList>
            <person name="Sakamoto M."/>
            <person name="Murakami T."/>
            <person name="Mori H."/>
        </authorList>
    </citation>
    <scope>NUCLEOTIDE SEQUENCE [LARGE SCALE GENOMIC DNA]</scope>
    <source>
        <strain evidence="4">5BBH33</strain>
    </source>
</reference>
<dbReference type="RefSeq" id="WP_143332372.1">
    <property type="nucleotide sequence ID" value="NZ_AP019697.1"/>
</dbReference>
<dbReference type="GeneID" id="92715852"/>
<proteinExistence type="predicted"/>
<feature type="compositionally biased region" description="Polar residues" evidence="1">
    <location>
        <begin position="355"/>
        <end position="366"/>
    </location>
</feature>
<evidence type="ECO:0000256" key="2">
    <source>
        <dbReference type="SAM" id="SignalP"/>
    </source>
</evidence>
<dbReference type="OrthoDB" id="581815at2"/>
<keyword evidence="4" id="KW-1185">Reference proteome</keyword>
<dbReference type="AlphaFoldDB" id="A0A8D5A0E1"/>
<dbReference type="EMBL" id="AP019697">
    <property type="protein sequence ID" value="BBK24698.1"/>
    <property type="molecule type" value="Genomic_DNA"/>
</dbReference>
<feature type="compositionally biased region" description="Low complexity" evidence="1">
    <location>
        <begin position="332"/>
        <end position="345"/>
    </location>
</feature>
<feature type="region of interest" description="Disordered" evidence="1">
    <location>
        <begin position="314"/>
        <end position="390"/>
    </location>
</feature>
<feature type="signal peptide" evidence="2">
    <location>
        <begin position="1"/>
        <end position="21"/>
    </location>
</feature>
<evidence type="ECO:0000313" key="4">
    <source>
        <dbReference type="Proteomes" id="UP000320585"/>
    </source>
</evidence>
<name>A0A8D5A0E1_9FIRM</name>